<protein>
    <submittedName>
        <fullName evidence="1">Uncharacterized protein</fullName>
    </submittedName>
</protein>
<reference evidence="1 2" key="1">
    <citation type="journal article" date="2020" name="FEMS Microbiol. Ecol.">
        <title>Temporal dynamics of bacterial communities during seed development and maturation.</title>
        <authorList>
            <person name="Chesneau G."/>
            <person name="Torres-Cortes G."/>
            <person name="Briand M."/>
            <person name="Darrasse A."/>
            <person name="Preveaux A."/>
            <person name="Marais C."/>
            <person name="Jacques M.A."/>
            <person name="Shade A."/>
            <person name="Barret M."/>
        </authorList>
    </citation>
    <scope>NUCLEOTIDE SEQUENCE [LARGE SCALE GENOMIC DNA]</scope>
    <source>
        <strain evidence="1 2">CFBP13723</strain>
    </source>
</reference>
<accession>A0ABR9A9A8</accession>
<dbReference type="Proteomes" id="UP000625247">
    <property type="component" value="Unassembled WGS sequence"/>
</dbReference>
<organism evidence="1 2">
    <name type="scientific">Pseudomonas lutea</name>
    <dbReference type="NCBI Taxonomy" id="243924"/>
    <lineage>
        <taxon>Bacteria</taxon>
        <taxon>Pseudomonadati</taxon>
        <taxon>Pseudomonadota</taxon>
        <taxon>Gammaproteobacteria</taxon>
        <taxon>Pseudomonadales</taxon>
        <taxon>Pseudomonadaceae</taxon>
        <taxon>Pseudomonas</taxon>
    </lineage>
</organism>
<dbReference type="EMBL" id="JACYNP010000006">
    <property type="protein sequence ID" value="MBD8122545.1"/>
    <property type="molecule type" value="Genomic_DNA"/>
</dbReference>
<sequence length="195" mass="20854">MSFESMMTDKVDLLKLDGTELPGLKASVQKNKIHLFGNSVLIEPGDLMIRKASNGAEETYEVINPVFHEQFGGIPANYEIEVKKLGIPEAKQHIQSITYNVSGAGARVNHQSVDNSVNTTVLDSTVEGGLSTIREEIERSGLPKAEIEAALEVVDELKQQFEAGKPRKSIVSALIGALPSIAGITKAAGAIMAAL</sequence>
<evidence type="ECO:0000313" key="1">
    <source>
        <dbReference type="EMBL" id="MBD8122545.1"/>
    </source>
</evidence>
<keyword evidence="2" id="KW-1185">Reference proteome</keyword>
<gene>
    <name evidence="1" type="ORF">IFT62_15080</name>
</gene>
<dbReference type="RefSeq" id="WP_191944706.1">
    <property type="nucleotide sequence ID" value="NZ_JACYNP010000006.1"/>
</dbReference>
<proteinExistence type="predicted"/>
<comment type="caution">
    <text evidence="1">The sequence shown here is derived from an EMBL/GenBank/DDBJ whole genome shotgun (WGS) entry which is preliminary data.</text>
</comment>
<evidence type="ECO:0000313" key="2">
    <source>
        <dbReference type="Proteomes" id="UP000625247"/>
    </source>
</evidence>
<name>A0ABR9A9A8_9PSED</name>